<evidence type="ECO:0000313" key="1">
    <source>
        <dbReference type="EMBL" id="KGT74775.1"/>
    </source>
</evidence>
<dbReference type="RefSeq" id="WP_041959447.1">
    <property type="nucleotide sequence ID" value="NZ_JANUDC010000001.1"/>
</dbReference>
<proteinExistence type="predicted"/>
<sequence length="146" mass="15927">MMSNSGVSDRIIDPMMAIANCSTRQRIVVVGAKSMELVIELHRRGYLLAAAAGNCGRPAGQYEVALVDWRRRTLHALDATVDWLDDFLSSRAVLVIWLDAQKAAAKDSLRAAVMKRGFVVLQGAEHPCGSVLLARRSEAIPLRQAA</sequence>
<gene>
    <name evidence="1" type="ORF">MA20_36035</name>
</gene>
<dbReference type="AlphaFoldDB" id="A0A0A3XKA8"/>
<dbReference type="Proteomes" id="UP000030377">
    <property type="component" value="Unassembled WGS sequence"/>
</dbReference>
<reference evidence="1 2" key="1">
    <citation type="submission" date="2014-09" db="EMBL/GenBank/DDBJ databases">
        <title>Draft genome of Bradyrhizobium japonicum Is-34.</title>
        <authorList>
            <person name="Tsurumaru H."/>
            <person name="Yamakawa T."/>
            <person name="Hashimoto S."/>
            <person name="Okizaki K."/>
            <person name="Kanesaki Y."/>
            <person name="Yoshikawa H."/>
            <person name="Yajima S."/>
        </authorList>
    </citation>
    <scope>NUCLEOTIDE SEQUENCE [LARGE SCALE GENOMIC DNA]</scope>
    <source>
        <strain evidence="1 2">Is-34</strain>
    </source>
</reference>
<organism evidence="1 2">
    <name type="scientific">Bradyrhizobium japonicum</name>
    <dbReference type="NCBI Taxonomy" id="375"/>
    <lineage>
        <taxon>Bacteria</taxon>
        <taxon>Pseudomonadati</taxon>
        <taxon>Pseudomonadota</taxon>
        <taxon>Alphaproteobacteria</taxon>
        <taxon>Hyphomicrobiales</taxon>
        <taxon>Nitrobacteraceae</taxon>
        <taxon>Bradyrhizobium</taxon>
    </lineage>
</organism>
<name>A0A0A3XKA8_BRAJP</name>
<accession>A0A0A3XKA8</accession>
<dbReference type="EMBL" id="JRPN01000028">
    <property type="protein sequence ID" value="KGT74775.1"/>
    <property type="molecule type" value="Genomic_DNA"/>
</dbReference>
<comment type="caution">
    <text evidence="1">The sequence shown here is derived from an EMBL/GenBank/DDBJ whole genome shotgun (WGS) entry which is preliminary data.</text>
</comment>
<protein>
    <submittedName>
        <fullName evidence="1">Uncharacterized protein</fullName>
    </submittedName>
</protein>
<evidence type="ECO:0000313" key="2">
    <source>
        <dbReference type="Proteomes" id="UP000030377"/>
    </source>
</evidence>